<proteinExistence type="evidence at transcript level"/>
<dbReference type="SUPFAM" id="SSF46579">
    <property type="entry name" value="Prefoldin"/>
    <property type="match status" value="1"/>
</dbReference>
<dbReference type="InterPro" id="IPR009053">
    <property type="entry name" value="Prefoldin"/>
</dbReference>
<reference evidence="4" key="1">
    <citation type="submission" date="2008-10" db="EMBL/GenBank/DDBJ databases">
        <authorList>
            <consortium name="cGRASP (B.F. Koop &amp; W.S. Davidson)"/>
            <person name="Leong J."/>
            <person name="von Schalburg K."/>
            <person name="Cooper G."/>
            <person name="Moore R."/>
            <person name="Holt R."/>
            <person name="Davidson W.S."/>
            <person name="Koop B.F."/>
        </authorList>
    </citation>
    <scope>NUCLEOTIDE SEQUENCE</scope>
    <source>
        <tissue evidence="4">Thymus</tissue>
    </source>
</reference>
<dbReference type="InterPro" id="IPR002777">
    <property type="entry name" value="PFD_beta-like"/>
</dbReference>
<keyword evidence="3" id="KW-0175">Coiled coil</keyword>
<dbReference type="Pfam" id="PF01920">
    <property type="entry name" value="Prefoldin_2"/>
    <property type="match status" value="1"/>
</dbReference>
<dbReference type="GO" id="GO:0006457">
    <property type="term" value="P:protein folding"/>
    <property type="evidence" value="ECO:0007669"/>
    <property type="project" value="InterPro"/>
</dbReference>
<dbReference type="GO" id="GO:0005737">
    <property type="term" value="C:cytoplasm"/>
    <property type="evidence" value="ECO:0007669"/>
    <property type="project" value="TreeGrafter"/>
</dbReference>
<dbReference type="PANTHER" id="PTHR21431">
    <property type="entry name" value="PREFOLDIN SUBUNIT 6"/>
    <property type="match status" value="1"/>
</dbReference>
<dbReference type="GO" id="GO:0051087">
    <property type="term" value="F:protein-folding chaperone binding"/>
    <property type="evidence" value="ECO:0007669"/>
    <property type="project" value="TreeGrafter"/>
</dbReference>
<feature type="coiled-coil region" evidence="3">
    <location>
        <begin position="9"/>
        <end position="43"/>
    </location>
</feature>
<organism evidence="4">
    <name type="scientific">Salmo salar</name>
    <name type="common">Atlantic salmon</name>
    <dbReference type="NCBI Taxonomy" id="8030"/>
    <lineage>
        <taxon>Eukaryota</taxon>
        <taxon>Metazoa</taxon>
        <taxon>Chordata</taxon>
        <taxon>Craniata</taxon>
        <taxon>Vertebrata</taxon>
        <taxon>Euteleostomi</taxon>
        <taxon>Actinopterygii</taxon>
        <taxon>Neopterygii</taxon>
        <taxon>Teleostei</taxon>
        <taxon>Protacanthopterygii</taxon>
        <taxon>Salmoniformes</taxon>
        <taxon>Salmonidae</taxon>
        <taxon>Salmoninae</taxon>
        <taxon>Salmo</taxon>
    </lineage>
</organism>
<sequence>MISSPNGGLLQLQESMVALSDTQKKYEEELKLCESNLQQLQTQQIECTLVLEEVERLEPSRKLYKQIGGALVPQDIDEAKISINKRIDFITGEMNKHESKSKGLVDKLKENTSKLKECQDSIMKIMPTSQKA</sequence>
<dbReference type="CDD" id="cd23161">
    <property type="entry name" value="Prefoldin_6"/>
    <property type="match status" value="1"/>
</dbReference>
<dbReference type="Gene3D" id="1.10.287.370">
    <property type="match status" value="1"/>
</dbReference>
<dbReference type="GO" id="GO:0051082">
    <property type="term" value="F:unfolded protein binding"/>
    <property type="evidence" value="ECO:0007669"/>
    <property type="project" value="InterPro"/>
</dbReference>
<dbReference type="AlphaFoldDB" id="B5XFK8"/>
<dbReference type="GO" id="GO:0051131">
    <property type="term" value="P:chaperone-mediated protein complex assembly"/>
    <property type="evidence" value="ECO:0007669"/>
    <property type="project" value="TreeGrafter"/>
</dbReference>
<evidence type="ECO:0000256" key="1">
    <source>
        <dbReference type="ARBA" id="ARBA00008045"/>
    </source>
</evidence>
<keyword evidence="2" id="KW-0143">Chaperone</keyword>
<dbReference type="GO" id="GO:0016272">
    <property type="term" value="C:prefoldin complex"/>
    <property type="evidence" value="ECO:0007669"/>
    <property type="project" value="InterPro"/>
</dbReference>
<name>B5XFK8_SALSA</name>
<reference evidence="4" key="2">
    <citation type="journal article" date="2010" name="BMC Genomics">
        <title>Salmo salar and Esox lucius full-length cDNA sequences reveal changes in evolutionary pressures on a post-tetraploidization genome.</title>
        <authorList>
            <person name="Leong J.S."/>
            <person name="Jantzen S.G."/>
            <person name="von Schalburg K.R."/>
            <person name="Cooper G.A."/>
            <person name="Messmer A.M."/>
            <person name="Liao N.Y."/>
            <person name="Munro S."/>
            <person name="Moore R."/>
            <person name="Holt R.A."/>
            <person name="Jones S.J."/>
            <person name="Davidson W.S."/>
            <person name="Koop B.F."/>
        </authorList>
    </citation>
    <scope>NUCLEOTIDE SEQUENCE</scope>
    <source>
        <tissue evidence="4">Thymus</tissue>
    </source>
</reference>
<evidence type="ECO:0000313" key="4">
    <source>
        <dbReference type="EMBL" id="ACI69628.1"/>
    </source>
</evidence>
<dbReference type="PANTHER" id="PTHR21431:SF0">
    <property type="entry name" value="PREFOLDIN SUBUNIT 6"/>
    <property type="match status" value="1"/>
</dbReference>
<evidence type="ECO:0000256" key="3">
    <source>
        <dbReference type="SAM" id="Coils"/>
    </source>
</evidence>
<dbReference type="EMBL" id="BT049827">
    <property type="protein sequence ID" value="ACI69628.1"/>
    <property type="molecule type" value="mRNA"/>
</dbReference>
<evidence type="ECO:0000256" key="2">
    <source>
        <dbReference type="ARBA" id="ARBA00023186"/>
    </source>
</evidence>
<comment type="similarity">
    <text evidence="1">Belongs to the prefoldin subunit beta family.</text>
</comment>
<protein>
    <submittedName>
        <fullName evidence="4">Probable prefoldin subunit 6</fullName>
    </submittedName>
</protein>
<accession>B5XFK8</accession>
<gene>
    <name evidence="4" type="primary">PFD6</name>
</gene>
<reference evidence="4" key="3">
    <citation type="submission" date="2010-08" db="EMBL/GenBank/DDBJ databases">
        <authorList>
            <consortium name="cGRASP (B.F. Koop &amp; W.S. Davidson)"/>
        </authorList>
    </citation>
    <scope>NUCLEOTIDE SEQUENCE</scope>
    <source>
        <tissue evidence="4">Thymus</tissue>
    </source>
</reference>